<dbReference type="InterPro" id="IPR022476">
    <property type="entry name" value="Spore_YabP/YqfC"/>
</dbReference>
<evidence type="ECO:0000313" key="1">
    <source>
        <dbReference type="EMBL" id="HIR09170.1"/>
    </source>
</evidence>
<accession>A0A9D1A8P9</accession>
<protein>
    <submittedName>
        <fullName evidence="1">Sporulation protein</fullName>
    </submittedName>
</protein>
<dbReference type="Pfam" id="PF07873">
    <property type="entry name" value="YabP"/>
    <property type="match status" value="1"/>
</dbReference>
<comment type="caution">
    <text evidence="1">The sequence shown here is derived from an EMBL/GenBank/DDBJ whole genome shotgun (WGS) entry which is preliminary data.</text>
</comment>
<dbReference type="EMBL" id="DVGD01000058">
    <property type="protein sequence ID" value="HIR09170.1"/>
    <property type="molecule type" value="Genomic_DNA"/>
</dbReference>
<gene>
    <name evidence="1" type="ORF">IAA70_02065</name>
</gene>
<dbReference type="Proteomes" id="UP000824258">
    <property type="component" value="Unassembled WGS sequence"/>
</dbReference>
<organism evidence="1 2">
    <name type="scientific">Candidatus Avoscillospira stercoripullorum</name>
    <dbReference type="NCBI Taxonomy" id="2840709"/>
    <lineage>
        <taxon>Bacteria</taxon>
        <taxon>Bacillati</taxon>
        <taxon>Bacillota</taxon>
        <taxon>Clostridia</taxon>
        <taxon>Eubacteriales</taxon>
        <taxon>Oscillospiraceae</taxon>
        <taxon>Oscillospiraceae incertae sedis</taxon>
        <taxon>Candidatus Avoscillospira</taxon>
    </lineage>
</organism>
<sequence length="95" mass="10435">MNKARELLAEVAEKMELPADLAAGLPTMELCGFREFSMEPHGGLVEYDRARVSIESTLGRVTVLGEDLIIRRMNRQRITVAGQLRAVELAGDGHG</sequence>
<dbReference type="AlphaFoldDB" id="A0A9D1A8P9"/>
<reference evidence="1" key="2">
    <citation type="journal article" date="2021" name="PeerJ">
        <title>Extensive microbial diversity within the chicken gut microbiome revealed by metagenomics and culture.</title>
        <authorList>
            <person name="Gilroy R."/>
            <person name="Ravi A."/>
            <person name="Getino M."/>
            <person name="Pursley I."/>
            <person name="Horton D.L."/>
            <person name="Alikhan N.F."/>
            <person name="Baker D."/>
            <person name="Gharbi K."/>
            <person name="Hall N."/>
            <person name="Watson M."/>
            <person name="Adriaenssens E.M."/>
            <person name="Foster-Nyarko E."/>
            <person name="Jarju S."/>
            <person name="Secka A."/>
            <person name="Antonio M."/>
            <person name="Oren A."/>
            <person name="Chaudhuri R.R."/>
            <person name="La Ragione R."/>
            <person name="Hildebrand F."/>
            <person name="Pallen M.J."/>
        </authorList>
    </citation>
    <scope>NUCLEOTIDE SEQUENCE</scope>
    <source>
        <strain evidence="1">ChiHjej9B8-7071</strain>
    </source>
</reference>
<reference evidence="1" key="1">
    <citation type="submission" date="2020-10" db="EMBL/GenBank/DDBJ databases">
        <authorList>
            <person name="Gilroy R."/>
        </authorList>
    </citation>
    <scope>NUCLEOTIDE SEQUENCE</scope>
    <source>
        <strain evidence="1">ChiHjej9B8-7071</strain>
    </source>
</reference>
<name>A0A9D1A8P9_9FIRM</name>
<proteinExistence type="predicted"/>
<evidence type="ECO:0000313" key="2">
    <source>
        <dbReference type="Proteomes" id="UP000824258"/>
    </source>
</evidence>